<dbReference type="SUPFAM" id="SSF52283">
    <property type="entry name" value="Formate/glycerate dehydrogenase catalytic domain-like"/>
    <property type="match status" value="1"/>
</dbReference>
<dbReference type="Pfam" id="PF00389">
    <property type="entry name" value="2-Hacid_dh"/>
    <property type="match status" value="1"/>
</dbReference>
<dbReference type="Pfam" id="PF02826">
    <property type="entry name" value="2-Hacid_dh_C"/>
    <property type="match status" value="1"/>
</dbReference>
<evidence type="ECO:0000256" key="1">
    <source>
        <dbReference type="ARBA" id="ARBA00005854"/>
    </source>
</evidence>
<gene>
    <name evidence="6" type="primary">ldhA</name>
    <name evidence="6" type="ORF">ULMA_21650</name>
</gene>
<sequence>MKVLIYSAKPFEIELLQKENNGKHQLSFTPERLTSETALMAINYDAVSIFSADDASSLILEKLNDFDVKYITLRSAGHDNINVKIANKLGISVANTPDYSPNAIAEHAIALFLAFNRKLNLAQQQTRQYNFLLDNLIGFDLNKKTVGVLGTGKIGSVLVKILHGFGSNVLANDTSSNKTLIDLYDVEYVSKNAIAKEAEVLFVCLPLTTATHHFFDKSYFDQMVNKPIIVNVARGAVVDTDAVLNALNTNVISGYATDVYEHEHGVFFYDRSNDKPEDEKLEKLLNHPSVLLTPHQAFATNEALQNIASATFENLNDWESGKHAFNELS</sequence>
<dbReference type="OrthoDB" id="9777288at2"/>
<keyword evidence="2" id="KW-0520">NAD</keyword>
<dbReference type="Gene3D" id="3.40.50.720">
    <property type="entry name" value="NAD(P)-binding Rossmann-like Domain"/>
    <property type="match status" value="2"/>
</dbReference>
<proteinExistence type="inferred from homology"/>
<accession>A0A5J4J6G0</accession>
<feature type="domain" description="D-isomer specific 2-hydroxyacid dehydrogenase NAD-binding" evidence="5">
    <location>
        <begin position="109"/>
        <end position="297"/>
    </location>
</feature>
<dbReference type="InterPro" id="IPR058205">
    <property type="entry name" value="D-LDH-like"/>
</dbReference>
<reference evidence="6 7" key="1">
    <citation type="submission" date="2019-08" db="EMBL/GenBank/DDBJ databases">
        <title>Draft genome sequence of Ulvibacter marinus type strain NBRC 109484.</title>
        <authorList>
            <person name="Kawano K."/>
            <person name="Ushijima N."/>
            <person name="Kihara M."/>
            <person name="Itoh H."/>
        </authorList>
    </citation>
    <scope>NUCLEOTIDE SEQUENCE [LARGE SCALE GENOMIC DNA]</scope>
    <source>
        <strain evidence="6 7">NBRC 109484</strain>
    </source>
</reference>
<evidence type="ECO:0000259" key="4">
    <source>
        <dbReference type="Pfam" id="PF00389"/>
    </source>
</evidence>
<evidence type="ECO:0000256" key="2">
    <source>
        <dbReference type="ARBA" id="ARBA00023027"/>
    </source>
</evidence>
<evidence type="ECO:0000259" key="5">
    <source>
        <dbReference type="Pfam" id="PF02826"/>
    </source>
</evidence>
<dbReference type="InterPro" id="IPR006140">
    <property type="entry name" value="D-isomer_DH_NAD-bd"/>
</dbReference>
<dbReference type="PANTHER" id="PTHR43026">
    <property type="entry name" value="2-HYDROXYACID DEHYDROGENASE HOMOLOG 1-RELATED"/>
    <property type="match status" value="1"/>
</dbReference>
<organism evidence="6 7">
    <name type="scientific">Patiriisocius marinus</name>
    <dbReference type="NCBI Taxonomy" id="1397112"/>
    <lineage>
        <taxon>Bacteria</taxon>
        <taxon>Pseudomonadati</taxon>
        <taxon>Bacteroidota</taxon>
        <taxon>Flavobacteriia</taxon>
        <taxon>Flavobacteriales</taxon>
        <taxon>Flavobacteriaceae</taxon>
        <taxon>Patiriisocius</taxon>
    </lineage>
</organism>
<dbReference type="InterPro" id="IPR036291">
    <property type="entry name" value="NAD(P)-bd_dom_sf"/>
</dbReference>
<comment type="similarity">
    <text evidence="1 3">Belongs to the D-isomer specific 2-hydroxyacid dehydrogenase family.</text>
</comment>
<dbReference type="Proteomes" id="UP000326509">
    <property type="component" value="Unassembled WGS sequence"/>
</dbReference>
<comment type="caution">
    <text evidence="6">The sequence shown here is derived from an EMBL/GenBank/DDBJ whole genome shotgun (WGS) entry which is preliminary data.</text>
</comment>
<dbReference type="SUPFAM" id="SSF51735">
    <property type="entry name" value="NAD(P)-binding Rossmann-fold domains"/>
    <property type="match status" value="1"/>
</dbReference>
<dbReference type="RefSeq" id="WP_151674510.1">
    <property type="nucleotide sequence ID" value="NZ_BKCG01000005.1"/>
</dbReference>
<keyword evidence="3" id="KW-0560">Oxidoreductase</keyword>
<dbReference type="GO" id="GO:0051287">
    <property type="term" value="F:NAD binding"/>
    <property type="evidence" value="ECO:0007669"/>
    <property type="project" value="InterPro"/>
</dbReference>
<evidence type="ECO:0000313" key="7">
    <source>
        <dbReference type="Proteomes" id="UP000326509"/>
    </source>
</evidence>
<feature type="domain" description="D-isomer specific 2-hydroxyacid dehydrogenase catalytic" evidence="4">
    <location>
        <begin position="3"/>
        <end position="324"/>
    </location>
</feature>
<dbReference type="AlphaFoldDB" id="A0A5J4J6G0"/>
<dbReference type="PANTHER" id="PTHR43026:SF1">
    <property type="entry name" value="2-HYDROXYACID DEHYDROGENASE HOMOLOG 1-RELATED"/>
    <property type="match status" value="1"/>
</dbReference>
<evidence type="ECO:0000256" key="3">
    <source>
        <dbReference type="RuleBase" id="RU003719"/>
    </source>
</evidence>
<protein>
    <submittedName>
        <fullName evidence="6">Lactate dehydrogenase</fullName>
    </submittedName>
</protein>
<dbReference type="GO" id="GO:0008720">
    <property type="term" value="F:D-lactate dehydrogenase (NAD+) activity"/>
    <property type="evidence" value="ECO:0007669"/>
    <property type="project" value="TreeGrafter"/>
</dbReference>
<name>A0A5J4J6G0_9FLAO</name>
<dbReference type="InterPro" id="IPR006139">
    <property type="entry name" value="D-isomer_2_OHA_DH_cat_dom"/>
</dbReference>
<keyword evidence="7" id="KW-1185">Reference proteome</keyword>
<dbReference type="EMBL" id="BKCG01000005">
    <property type="protein sequence ID" value="GER60057.1"/>
    <property type="molecule type" value="Genomic_DNA"/>
</dbReference>
<evidence type="ECO:0000313" key="6">
    <source>
        <dbReference type="EMBL" id="GER60057.1"/>
    </source>
</evidence>